<dbReference type="RefSeq" id="XP_075074742.1">
    <property type="nucleotide sequence ID" value="XM_075218641.1"/>
</dbReference>
<evidence type="ECO:0000313" key="1">
    <source>
        <dbReference type="Proteomes" id="UP000790787"/>
    </source>
</evidence>
<reference evidence="1" key="1">
    <citation type="journal article" date="2014" name="Nat. Commun.">
        <title>The tobacco genome sequence and its comparison with those of tomato and potato.</title>
        <authorList>
            <person name="Sierro N."/>
            <person name="Battey J.N."/>
            <person name="Ouadi S."/>
            <person name="Bakaher N."/>
            <person name="Bovet L."/>
            <person name="Willig A."/>
            <person name="Goepfert S."/>
            <person name="Peitsch M.C."/>
            <person name="Ivanov N.V."/>
        </authorList>
    </citation>
    <scope>NUCLEOTIDE SEQUENCE [LARGE SCALE GENOMIC DNA]</scope>
</reference>
<keyword evidence="1" id="KW-1185">Reference proteome</keyword>
<proteinExistence type="predicted"/>
<dbReference type="Proteomes" id="UP000790787">
    <property type="component" value="Chromosome 7"/>
</dbReference>
<sequence length="125" mass="14117">MGAWRSSGDANTMWSATTYCIRASAREVLGVSTGVSGRHKGDCWWNEVVQGKVEAKKATYLKLVGSIGEEEMRACMERYKVARKEAKLSVTEAKTAAYSRMYEELGEEGREKKLFRLSKLRERKA</sequence>
<organism evidence="1 2">
    <name type="scientific">Nicotiana tabacum</name>
    <name type="common">Common tobacco</name>
    <dbReference type="NCBI Taxonomy" id="4097"/>
    <lineage>
        <taxon>Eukaryota</taxon>
        <taxon>Viridiplantae</taxon>
        <taxon>Streptophyta</taxon>
        <taxon>Embryophyta</taxon>
        <taxon>Tracheophyta</taxon>
        <taxon>Spermatophyta</taxon>
        <taxon>Magnoliopsida</taxon>
        <taxon>eudicotyledons</taxon>
        <taxon>Gunneridae</taxon>
        <taxon>Pentapetalae</taxon>
        <taxon>asterids</taxon>
        <taxon>lamiids</taxon>
        <taxon>Solanales</taxon>
        <taxon>Solanaceae</taxon>
        <taxon>Nicotianoideae</taxon>
        <taxon>Nicotianeae</taxon>
        <taxon>Nicotiana</taxon>
    </lineage>
</organism>
<reference evidence="2" key="2">
    <citation type="submission" date="2025-08" db="UniProtKB">
        <authorList>
            <consortium name="RefSeq"/>
        </authorList>
    </citation>
    <scope>IDENTIFICATION</scope>
    <source>
        <tissue evidence="2">Leaf</tissue>
    </source>
</reference>
<evidence type="ECO:0000313" key="2">
    <source>
        <dbReference type="RefSeq" id="XP_075074742.1"/>
    </source>
</evidence>
<gene>
    <name evidence="2" type="primary">LOC142162303</name>
</gene>
<name>A0AC58RPT4_TOBAC</name>
<protein>
    <submittedName>
        <fullName evidence="2">Uncharacterized protein LOC142162303</fullName>
    </submittedName>
</protein>
<accession>A0AC58RPT4</accession>